<protein>
    <submittedName>
        <fullName evidence="1">Uncharacterized protein</fullName>
    </submittedName>
</protein>
<reference evidence="1" key="1">
    <citation type="submission" date="2018-05" db="EMBL/GenBank/DDBJ databases">
        <authorList>
            <person name="Lanie J.A."/>
            <person name="Ng W.-L."/>
            <person name="Kazmierczak K.M."/>
            <person name="Andrzejewski T.M."/>
            <person name="Davidsen T.M."/>
            <person name="Wayne K.J."/>
            <person name="Tettelin H."/>
            <person name="Glass J.I."/>
            <person name="Rusch D."/>
            <person name="Podicherti R."/>
            <person name="Tsui H.-C.T."/>
            <person name="Winkler M.E."/>
        </authorList>
    </citation>
    <scope>NUCLEOTIDE SEQUENCE</scope>
</reference>
<proteinExistence type="predicted"/>
<name>A0A382JL12_9ZZZZ</name>
<organism evidence="1">
    <name type="scientific">marine metagenome</name>
    <dbReference type="NCBI Taxonomy" id="408172"/>
    <lineage>
        <taxon>unclassified sequences</taxon>
        <taxon>metagenomes</taxon>
        <taxon>ecological metagenomes</taxon>
    </lineage>
</organism>
<feature type="non-terminal residue" evidence="1">
    <location>
        <position position="46"/>
    </location>
</feature>
<dbReference type="EMBL" id="UINC01074837">
    <property type="protein sequence ID" value="SVC12428.1"/>
    <property type="molecule type" value="Genomic_DNA"/>
</dbReference>
<gene>
    <name evidence="1" type="ORF">METZ01_LOCUS265282</name>
</gene>
<accession>A0A382JL12</accession>
<evidence type="ECO:0000313" key="1">
    <source>
        <dbReference type="EMBL" id="SVC12428.1"/>
    </source>
</evidence>
<dbReference type="AlphaFoldDB" id="A0A382JL12"/>
<sequence>MGRVVVGCLAIQWITGLWGRLAAGIGVDGLYGIADGEGLGGVLPVL</sequence>